<dbReference type="InterPro" id="IPR001967">
    <property type="entry name" value="Peptidase_S11_N"/>
</dbReference>
<keyword evidence="5" id="KW-0645">Protease</keyword>
<evidence type="ECO:0000256" key="15">
    <source>
        <dbReference type="SAM" id="Phobius"/>
    </source>
</evidence>
<evidence type="ECO:0000259" key="17">
    <source>
        <dbReference type="Pfam" id="PF00768"/>
    </source>
</evidence>
<gene>
    <name evidence="19" type="ordered locus">Desor_3211</name>
</gene>
<dbReference type="GO" id="GO:0009252">
    <property type="term" value="P:peptidoglycan biosynthetic process"/>
    <property type="evidence" value="ECO:0007669"/>
    <property type="project" value="UniProtKB-UniPathway"/>
</dbReference>
<dbReference type="EC" id="3.4.16.4" evidence="3"/>
<feature type="domain" description="Peptidase S11 D-alanyl-D-alanine carboxypeptidase A N-terminal" evidence="17">
    <location>
        <begin position="26"/>
        <end position="254"/>
    </location>
</feature>
<evidence type="ECO:0000256" key="1">
    <source>
        <dbReference type="ARBA" id="ARBA00004752"/>
    </source>
</evidence>
<keyword evidence="6 16" id="KW-0732">Signal</keyword>
<evidence type="ECO:0000256" key="9">
    <source>
        <dbReference type="ARBA" id="ARBA00022984"/>
    </source>
</evidence>
<evidence type="ECO:0000256" key="12">
    <source>
        <dbReference type="PIRSR" id="PIRSR618044-1"/>
    </source>
</evidence>
<evidence type="ECO:0000256" key="4">
    <source>
        <dbReference type="ARBA" id="ARBA00022645"/>
    </source>
</evidence>
<evidence type="ECO:0000259" key="18">
    <source>
        <dbReference type="Pfam" id="PF07943"/>
    </source>
</evidence>
<feature type="chain" id="PRO_5003505063" description="serine-type D-Ala-D-Ala carboxypeptidase" evidence="16">
    <location>
        <begin position="24"/>
        <end position="419"/>
    </location>
</feature>
<evidence type="ECO:0000256" key="11">
    <source>
        <dbReference type="ARBA" id="ARBA00034000"/>
    </source>
</evidence>
<keyword evidence="8" id="KW-0133">Cell shape</keyword>
<keyword evidence="15" id="KW-0812">Transmembrane</keyword>
<evidence type="ECO:0000256" key="5">
    <source>
        <dbReference type="ARBA" id="ARBA00022670"/>
    </source>
</evidence>
<feature type="transmembrane region" description="Helical" evidence="15">
    <location>
        <begin position="371"/>
        <end position="394"/>
    </location>
</feature>
<feature type="binding site" evidence="13">
    <location>
        <position position="225"/>
    </location>
    <ligand>
        <name>substrate</name>
    </ligand>
</feature>
<evidence type="ECO:0000256" key="2">
    <source>
        <dbReference type="ARBA" id="ARBA00007164"/>
    </source>
</evidence>
<reference evidence="20" key="1">
    <citation type="submission" date="2011-11" db="EMBL/GenBank/DDBJ databases">
        <title>Complete sequence of Desulfosporosinus orientis DSM 765.</title>
        <authorList>
            <person name="Lucas S."/>
            <person name="Han J."/>
            <person name="Lapidus A."/>
            <person name="Cheng J.-F."/>
            <person name="Goodwin L."/>
            <person name="Pitluck S."/>
            <person name="Peters L."/>
            <person name="Ovchinnikova G."/>
            <person name="Teshima H."/>
            <person name="Detter J.C."/>
            <person name="Han C."/>
            <person name="Tapia R."/>
            <person name="Land M."/>
            <person name="Hauser L."/>
            <person name="Kyrpides N."/>
            <person name="Ivanova N."/>
            <person name="Pagani I."/>
            <person name="Pester M."/>
            <person name="Spring S."/>
            <person name="Ollivier B."/>
            <person name="Rattei T."/>
            <person name="Klenk H.-P."/>
            <person name="Wagner M."/>
            <person name="Loy A."/>
            <person name="Woyke T."/>
        </authorList>
    </citation>
    <scope>NUCLEOTIDE SEQUENCE [LARGE SCALE GENOMIC DNA]</scope>
    <source>
        <strain evidence="20">ATCC 19365 / DSM 765 / NCIMB 8382 / VKM B-1628</strain>
    </source>
</reference>
<reference evidence="19 20" key="2">
    <citation type="journal article" date="2012" name="J. Bacteriol.">
        <title>Complete genome sequences of Desulfosporosinus orientis DSM765T, Desulfosporosinus youngiae DSM17734T, Desulfosporosinus meridiei DSM13257T, and Desulfosporosinus acidiphilus DSM22704T.</title>
        <authorList>
            <person name="Pester M."/>
            <person name="Brambilla E."/>
            <person name="Alazard D."/>
            <person name="Rattei T."/>
            <person name="Weinmaier T."/>
            <person name="Han J."/>
            <person name="Lucas S."/>
            <person name="Lapidus A."/>
            <person name="Cheng J.F."/>
            <person name="Goodwin L."/>
            <person name="Pitluck S."/>
            <person name="Peters L."/>
            <person name="Ovchinnikova G."/>
            <person name="Teshima H."/>
            <person name="Detter J.C."/>
            <person name="Han C.S."/>
            <person name="Tapia R."/>
            <person name="Land M.L."/>
            <person name="Hauser L."/>
            <person name="Kyrpides N.C."/>
            <person name="Ivanova N.N."/>
            <person name="Pagani I."/>
            <person name="Huntmann M."/>
            <person name="Wei C.L."/>
            <person name="Davenport K.W."/>
            <person name="Daligault H."/>
            <person name="Chain P.S."/>
            <person name="Chen A."/>
            <person name="Mavromatis K."/>
            <person name="Markowitz V."/>
            <person name="Szeto E."/>
            <person name="Mikhailova N."/>
            <person name="Pati A."/>
            <person name="Wagner M."/>
            <person name="Woyke T."/>
            <person name="Ollivier B."/>
            <person name="Klenk H.P."/>
            <person name="Spring S."/>
            <person name="Loy A."/>
        </authorList>
    </citation>
    <scope>NUCLEOTIDE SEQUENCE [LARGE SCALE GENOMIC DNA]</scope>
    <source>
        <strain evidence="20">ATCC 19365 / DSM 765 / NCIMB 8382 / VKM B-1628</strain>
    </source>
</reference>
<evidence type="ECO:0000256" key="13">
    <source>
        <dbReference type="PIRSR" id="PIRSR618044-2"/>
    </source>
</evidence>
<comment type="similarity">
    <text evidence="2 14">Belongs to the peptidase S11 family.</text>
</comment>
<dbReference type="PANTHER" id="PTHR21581">
    <property type="entry name" value="D-ALANYL-D-ALANINE CARBOXYPEPTIDASE"/>
    <property type="match status" value="1"/>
</dbReference>
<keyword evidence="15" id="KW-0472">Membrane</keyword>
<dbReference type="AlphaFoldDB" id="G7W974"/>
<evidence type="ECO:0000256" key="16">
    <source>
        <dbReference type="SAM" id="SignalP"/>
    </source>
</evidence>
<evidence type="ECO:0000256" key="6">
    <source>
        <dbReference type="ARBA" id="ARBA00022729"/>
    </source>
</evidence>
<dbReference type="HOGENOM" id="CLU_027070_7_3_9"/>
<dbReference type="GO" id="GO:0071555">
    <property type="term" value="P:cell wall organization"/>
    <property type="evidence" value="ECO:0007669"/>
    <property type="project" value="UniProtKB-KW"/>
</dbReference>
<sequence>MKFITTVLLALYLLFSVSPPAYADNTAPPDIRGEGGYLIDVQSGQTLFQKNPDELLAPASTTKIMTALLAIENGHFDDTVTISSTMLNSKLVYGTQIYLEPGEKLTVRDLLYATLLNSANDAAVALAEYVGKDVDSFVDLMNQRAQEIGATKTHFVNPSGLTEKEHLTTPHDLALIARVAYQNPTFAQFVRTKTQAISRSKDDVPVLMVNENKLLWRDSTVDGIKTGYTSEAQNCLVASATKDGRQLIGVILKSPGKEIYTDMQAMFDYGFTQYKNNVVKPAGSVLSSITVNNEPVDLTIDSPIYVTQKLNEDQPLLNLRVTSLNTEPLTSVEKGQAVAQVEVLEGEKHLNTLPLIASKTVLPKAEEPKGFFASLSLPWMAGTLLVILGFAAVIDKQRNRARYLRRRARRLRRENSKKL</sequence>
<keyword evidence="9" id="KW-0573">Peptidoglycan synthesis</keyword>
<feature type="active site" description="Proton acceptor" evidence="12">
    <location>
        <position position="63"/>
    </location>
</feature>
<comment type="catalytic activity">
    <reaction evidence="11">
        <text>Preferential cleavage: (Ac)2-L-Lys-D-Ala-|-D-Ala. Also transpeptidation of peptidyl-alanyl moieties that are N-acyl substituents of D-alanine.</text>
        <dbReference type="EC" id="3.4.16.4"/>
    </reaction>
</comment>
<feature type="signal peptide" evidence="16">
    <location>
        <begin position="1"/>
        <end position="23"/>
    </location>
</feature>
<keyword evidence="10" id="KW-0961">Cell wall biogenesis/degradation</keyword>
<dbReference type="Pfam" id="PF00768">
    <property type="entry name" value="Peptidase_S11"/>
    <property type="match status" value="1"/>
</dbReference>
<keyword evidence="7" id="KW-0378">Hydrolase</keyword>
<evidence type="ECO:0000256" key="7">
    <source>
        <dbReference type="ARBA" id="ARBA00022801"/>
    </source>
</evidence>
<dbReference type="PATRIC" id="fig|768706.3.peg.3238"/>
<dbReference type="Gene3D" id="3.40.710.10">
    <property type="entry name" value="DD-peptidase/beta-lactamase superfamily"/>
    <property type="match status" value="1"/>
</dbReference>
<dbReference type="PANTHER" id="PTHR21581:SF6">
    <property type="entry name" value="TRAFFICKING PROTEIN PARTICLE COMPLEX SUBUNIT 12"/>
    <property type="match status" value="1"/>
</dbReference>
<dbReference type="eggNOG" id="COG1686">
    <property type="taxonomic scope" value="Bacteria"/>
</dbReference>
<protein>
    <recommendedName>
        <fullName evidence="3">serine-type D-Ala-D-Ala carboxypeptidase</fullName>
        <ecNumber evidence="3">3.4.16.4</ecNumber>
    </recommendedName>
</protein>
<feature type="domain" description="Peptidase S11 D-Ala-D-Ala carboxypeptidase A C-terminal" evidence="18">
    <location>
        <begin position="279"/>
        <end position="361"/>
    </location>
</feature>
<evidence type="ECO:0000256" key="3">
    <source>
        <dbReference type="ARBA" id="ARBA00012448"/>
    </source>
</evidence>
<comment type="pathway">
    <text evidence="1">Cell wall biogenesis; peptidoglycan biosynthesis.</text>
</comment>
<dbReference type="PRINTS" id="PR00725">
    <property type="entry name" value="DADACBPTASE1"/>
</dbReference>
<dbReference type="STRING" id="768706.Desor_3211"/>
<dbReference type="EMBL" id="CP003108">
    <property type="protein sequence ID" value="AET68715.1"/>
    <property type="molecule type" value="Genomic_DNA"/>
</dbReference>
<feature type="active site" description="Acyl-ester intermediate" evidence="12">
    <location>
        <position position="60"/>
    </location>
</feature>
<keyword evidence="4 19" id="KW-0121">Carboxypeptidase</keyword>
<proteinExistence type="inferred from homology"/>
<evidence type="ECO:0000256" key="14">
    <source>
        <dbReference type="RuleBase" id="RU004016"/>
    </source>
</evidence>
<dbReference type="InterPro" id="IPR018044">
    <property type="entry name" value="Peptidase_S11"/>
</dbReference>
<dbReference type="KEGG" id="dor:Desor_3211"/>
<dbReference type="Proteomes" id="UP000006346">
    <property type="component" value="Chromosome"/>
</dbReference>
<dbReference type="SUPFAM" id="SSF56601">
    <property type="entry name" value="beta-lactamase/transpeptidase-like"/>
    <property type="match status" value="1"/>
</dbReference>
<evidence type="ECO:0000256" key="8">
    <source>
        <dbReference type="ARBA" id="ARBA00022960"/>
    </source>
</evidence>
<evidence type="ECO:0000313" key="20">
    <source>
        <dbReference type="Proteomes" id="UP000006346"/>
    </source>
</evidence>
<dbReference type="RefSeq" id="WP_014185523.1">
    <property type="nucleotide sequence ID" value="NC_016584.1"/>
</dbReference>
<dbReference type="MEROPS" id="S11.004"/>
<dbReference type="UniPathway" id="UPA00219"/>
<dbReference type="Pfam" id="PF07943">
    <property type="entry name" value="PBP5_C"/>
    <property type="match status" value="1"/>
</dbReference>
<dbReference type="OrthoDB" id="9791132at2"/>
<feature type="active site" evidence="12">
    <location>
        <position position="118"/>
    </location>
</feature>
<name>G7W974_DESOD</name>
<dbReference type="GO" id="GO:0008360">
    <property type="term" value="P:regulation of cell shape"/>
    <property type="evidence" value="ECO:0007669"/>
    <property type="project" value="UniProtKB-KW"/>
</dbReference>
<evidence type="ECO:0000313" key="19">
    <source>
        <dbReference type="EMBL" id="AET68715.1"/>
    </source>
</evidence>
<keyword evidence="15" id="KW-1133">Transmembrane helix</keyword>
<accession>G7W974</accession>
<dbReference type="InterPro" id="IPR012338">
    <property type="entry name" value="Beta-lactam/transpept-like"/>
</dbReference>
<organism evidence="19 20">
    <name type="scientific">Desulfosporosinus orientis (strain ATCC 19365 / DSM 765 / NCIMB 8382 / VKM B-1628 / Singapore I)</name>
    <name type="common">Desulfotomaculum orientis</name>
    <dbReference type="NCBI Taxonomy" id="768706"/>
    <lineage>
        <taxon>Bacteria</taxon>
        <taxon>Bacillati</taxon>
        <taxon>Bacillota</taxon>
        <taxon>Clostridia</taxon>
        <taxon>Eubacteriales</taxon>
        <taxon>Desulfitobacteriaceae</taxon>
        <taxon>Desulfosporosinus</taxon>
    </lineage>
</organism>
<dbReference type="GO" id="GO:0006508">
    <property type="term" value="P:proteolysis"/>
    <property type="evidence" value="ECO:0007669"/>
    <property type="project" value="UniProtKB-KW"/>
</dbReference>
<dbReference type="GO" id="GO:0009002">
    <property type="term" value="F:serine-type D-Ala-D-Ala carboxypeptidase activity"/>
    <property type="evidence" value="ECO:0007669"/>
    <property type="project" value="UniProtKB-EC"/>
</dbReference>
<keyword evidence="20" id="KW-1185">Reference proteome</keyword>
<evidence type="ECO:0000256" key="10">
    <source>
        <dbReference type="ARBA" id="ARBA00023316"/>
    </source>
</evidence>
<dbReference type="InterPro" id="IPR012907">
    <property type="entry name" value="Peptidase_S11_C"/>
</dbReference>